<comment type="subunit">
    <text evidence="12">Homotetramer; dimer of dimers.</text>
</comment>
<evidence type="ECO:0000313" key="19">
    <source>
        <dbReference type="Proteomes" id="UP001432995"/>
    </source>
</evidence>
<comment type="subcellular location">
    <subcellularLocation>
        <location evidence="12">Cytoplasm</location>
    </subcellularLocation>
</comment>
<keyword evidence="8 12" id="KW-0457">Lysine biosynthesis</keyword>
<feature type="site" description="Part of a proton relay during catalysis" evidence="12">
    <location>
        <position position="50"/>
    </location>
</feature>
<feature type="active site" description="Proton donor/acceptor" evidence="12 14">
    <location>
        <position position="139"/>
    </location>
</feature>
<feature type="binding site" evidence="12 15">
    <location>
        <position position="209"/>
    </location>
    <ligand>
        <name>pyruvate</name>
        <dbReference type="ChEBI" id="CHEBI:15361"/>
    </ligand>
</feature>
<dbReference type="GO" id="GO:0019877">
    <property type="term" value="P:diaminopimelate biosynthetic process"/>
    <property type="evidence" value="ECO:0007669"/>
    <property type="project" value="UniProtKB-UniRule"/>
</dbReference>
<dbReference type="InterPro" id="IPR005263">
    <property type="entry name" value="DapA"/>
</dbReference>
<evidence type="ECO:0000256" key="12">
    <source>
        <dbReference type="HAMAP-Rule" id="MF_00418"/>
    </source>
</evidence>
<dbReference type="RefSeq" id="WP_007559060.1">
    <property type="nucleotide sequence ID" value="NZ_CP033231.1"/>
</dbReference>
<dbReference type="SMART" id="SM01130">
    <property type="entry name" value="DHDPS"/>
    <property type="match status" value="1"/>
</dbReference>
<evidence type="ECO:0000256" key="11">
    <source>
        <dbReference type="ARBA" id="ARBA00047836"/>
    </source>
</evidence>
<comment type="catalytic activity">
    <reaction evidence="11 12">
        <text>L-aspartate 4-semialdehyde + pyruvate = (2S,4S)-4-hydroxy-2,3,4,5-tetrahydrodipicolinate + H2O + H(+)</text>
        <dbReference type="Rhea" id="RHEA:34171"/>
        <dbReference type="ChEBI" id="CHEBI:15361"/>
        <dbReference type="ChEBI" id="CHEBI:15377"/>
        <dbReference type="ChEBI" id="CHEBI:15378"/>
        <dbReference type="ChEBI" id="CHEBI:67139"/>
        <dbReference type="ChEBI" id="CHEBI:537519"/>
        <dbReference type="EC" id="4.3.3.7"/>
    </reaction>
</comment>
<protein>
    <recommendedName>
        <fullName evidence="4 12">4-hydroxy-tetrahydrodipicolinate synthase</fullName>
        <shortName evidence="12">HTPA synthase</shortName>
        <ecNumber evidence="4 12">4.3.3.7</ecNumber>
    </recommendedName>
</protein>
<dbReference type="GO" id="GO:0005829">
    <property type="term" value="C:cytosol"/>
    <property type="evidence" value="ECO:0007669"/>
    <property type="project" value="TreeGrafter"/>
</dbReference>
<feature type="active site" description="Schiff-base intermediate with substrate" evidence="12 14">
    <location>
        <position position="167"/>
    </location>
</feature>
<dbReference type="InterPro" id="IPR002220">
    <property type="entry name" value="DapA-like"/>
</dbReference>
<dbReference type="PROSITE" id="PS00665">
    <property type="entry name" value="DHDPS_1"/>
    <property type="match status" value="1"/>
</dbReference>
<evidence type="ECO:0000313" key="18">
    <source>
        <dbReference type="Proteomes" id="UP001223420"/>
    </source>
</evidence>
<dbReference type="SUPFAM" id="SSF51569">
    <property type="entry name" value="Aldolase"/>
    <property type="match status" value="1"/>
</dbReference>
<dbReference type="PRINTS" id="PR00146">
    <property type="entry name" value="DHPICSNTHASE"/>
</dbReference>
<dbReference type="PANTHER" id="PTHR12128">
    <property type="entry name" value="DIHYDRODIPICOLINATE SYNTHASE"/>
    <property type="match status" value="1"/>
</dbReference>
<dbReference type="InterPro" id="IPR020624">
    <property type="entry name" value="Schiff_base-form_aldolases_CS"/>
</dbReference>
<dbReference type="HAMAP" id="MF_00418">
    <property type="entry name" value="DapA"/>
    <property type="match status" value="1"/>
</dbReference>
<evidence type="ECO:0000256" key="8">
    <source>
        <dbReference type="ARBA" id="ARBA00023154"/>
    </source>
</evidence>
<dbReference type="InterPro" id="IPR013785">
    <property type="entry name" value="Aldolase_TIM"/>
</dbReference>
<evidence type="ECO:0000256" key="2">
    <source>
        <dbReference type="ARBA" id="ARBA00005120"/>
    </source>
</evidence>
<dbReference type="Gene3D" id="3.20.20.70">
    <property type="entry name" value="Aldolase class I"/>
    <property type="match status" value="1"/>
</dbReference>
<dbReference type="NCBIfam" id="TIGR00674">
    <property type="entry name" value="dapA"/>
    <property type="match status" value="1"/>
</dbReference>
<comment type="pathway">
    <text evidence="2 12">Amino-acid biosynthesis; L-lysine biosynthesis via DAP pathway; (S)-tetrahydrodipicolinate from L-aspartate: step 3/4.</text>
</comment>
<comment type="similarity">
    <text evidence="3 12 13">Belongs to the DapA family.</text>
</comment>
<dbReference type="PROSITE" id="PS00666">
    <property type="entry name" value="DHDPS_2"/>
    <property type="match status" value="1"/>
</dbReference>
<accession>A0AAJ1WXD0</accession>
<comment type="caution">
    <text evidence="12">Was originally thought to be a dihydrodipicolinate synthase (DHDPS), catalyzing the condensation of (S)-aspartate-beta-semialdehyde [(S)-ASA] and pyruvate to dihydrodipicolinate (DHDP). However, it was shown in E.coli that the product of the enzymatic reaction is not dihydrodipicolinate but in fact (4S)-4-hydroxy-2,3,4,5-tetrahydro-(2S)-dipicolinic acid (HTPA), and that the consecutive dehydration reaction leading to DHDP is not spontaneous but catalyzed by DapB.</text>
</comment>
<name>A0AAJ1WXD0_9HYPH</name>
<organism evidence="16 18">
    <name type="scientific">Methylobacterium brachiatum</name>
    <dbReference type="NCBI Taxonomy" id="269660"/>
    <lineage>
        <taxon>Bacteria</taxon>
        <taxon>Pseudomonadati</taxon>
        <taxon>Pseudomonadota</taxon>
        <taxon>Alphaproteobacteria</taxon>
        <taxon>Hyphomicrobiales</taxon>
        <taxon>Methylobacteriaceae</taxon>
        <taxon>Methylobacterium</taxon>
    </lineage>
</organism>
<dbReference type="EMBL" id="JBELQD010000054">
    <property type="protein sequence ID" value="MER2291675.1"/>
    <property type="molecule type" value="Genomic_DNA"/>
</dbReference>
<keyword evidence="9 12" id="KW-0456">Lyase</keyword>
<evidence type="ECO:0000313" key="16">
    <source>
        <dbReference type="EMBL" id="MDQ0543133.1"/>
    </source>
</evidence>
<feature type="binding site" evidence="12 15">
    <location>
        <position position="51"/>
    </location>
    <ligand>
        <name>pyruvate</name>
        <dbReference type="ChEBI" id="CHEBI:15361"/>
    </ligand>
</feature>
<sequence>MTEMTGSRLRGSLTALVTPFRDGAFDEAAFRKFVRWQIEQGSHGLVPTGTTGESPTLTHSEHDRVVEACIDEAGGRVPVVAGAGSNSTAEAVARARHAERAGADAVLVVTPYYNKPTQEGLYAHFKAVNDAVGIPIIIYNIPPRSVVDMSVETMARLFELKNIAGVKDATAKIDRVSQQRQAMGANFLQLSGEDATALGYNAQGGHGCISVVANVAPRLCADLQEASLAGDYAKALALQDRLFPLQSGLFAEANPGPTKYALAKLGHMTEDLRLPLVPVSNATRAIVDAALRHAGLLEG</sequence>
<dbReference type="PANTHER" id="PTHR12128:SF66">
    <property type="entry name" value="4-HYDROXY-2-OXOGLUTARATE ALDOLASE, MITOCHONDRIAL"/>
    <property type="match status" value="1"/>
</dbReference>
<evidence type="ECO:0000256" key="5">
    <source>
        <dbReference type="ARBA" id="ARBA00022490"/>
    </source>
</evidence>
<dbReference type="InterPro" id="IPR020625">
    <property type="entry name" value="Schiff_base-form_aldolases_AS"/>
</dbReference>
<dbReference type="EMBL" id="JAUSWL010000003">
    <property type="protein sequence ID" value="MDQ0543133.1"/>
    <property type="molecule type" value="Genomic_DNA"/>
</dbReference>
<dbReference type="GeneID" id="90833905"/>
<dbReference type="CDD" id="cd00950">
    <property type="entry name" value="DHDPS"/>
    <property type="match status" value="1"/>
</dbReference>
<keyword evidence="10 12" id="KW-0704">Schiff base</keyword>
<evidence type="ECO:0000256" key="14">
    <source>
        <dbReference type="PIRSR" id="PIRSR001365-1"/>
    </source>
</evidence>
<keyword evidence="5 12" id="KW-0963">Cytoplasm</keyword>
<dbReference type="EC" id="4.3.3.7" evidence="4 12"/>
<comment type="function">
    <text evidence="1 12">Catalyzes the condensation of (S)-aspartate-beta-semialdehyde [(S)-ASA] and pyruvate to 4-hydroxy-tetrahydrodipicolinate (HTPA).</text>
</comment>
<dbReference type="Proteomes" id="UP001432995">
    <property type="component" value="Unassembled WGS sequence"/>
</dbReference>
<evidence type="ECO:0000256" key="13">
    <source>
        <dbReference type="PIRNR" id="PIRNR001365"/>
    </source>
</evidence>
<dbReference type="Proteomes" id="UP001223420">
    <property type="component" value="Unassembled WGS sequence"/>
</dbReference>
<dbReference type="Pfam" id="PF00701">
    <property type="entry name" value="DHDPS"/>
    <property type="match status" value="1"/>
</dbReference>
<dbReference type="GO" id="GO:0008840">
    <property type="term" value="F:4-hydroxy-tetrahydrodipicolinate synthase activity"/>
    <property type="evidence" value="ECO:0007669"/>
    <property type="project" value="UniProtKB-UniRule"/>
</dbReference>
<reference evidence="16" key="1">
    <citation type="submission" date="2023-07" db="EMBL/GenBank/DDBJ databases">
        <title>Genomic Encyclopedia of Type Strains, Phase IV (KMG-IV): sequencing the most valuable type-strain genomes for metagenomic binning, comparative biology and taxonomic classification.</title>
        <authorList>
            <person name="Goeker M."/>
        </authorList>
    </citation>
    <scope>NUCLEOTIDE SEQUENCE</scope>
    <source>
        <strain evidence="16">DSM 19569</strain>
    </source>
</reference>
<proteinExistence type="inferred from homology"/>
<keyword evidence="7 12" id="KW-0220">Diaminopimelate biosynthesis</keyword>
<dbReference type="GO" id="GO:0009089">
    <property type="term" value="P:lysine biosynthetic process via diaminopimelate"/>
    <property type="evidence" value="ECO:0007669"/>
    <property type="project" value="UniProtKB-UniRule"/>
</dbReference>
<evidence type="ECO:0000256" key="9">
    <source>
        <dbReference type="ARBA" id="ARBA00023239"/>
    </source>
</evidence>
<evidence type="ECO:0000256" key="4">
    <source>
        <dbReference type="ARBA" id="ARBA00012086"/>
    </source>
</evidence>
<comment type="caution">
    <text evidence="16">The sequence shown here is derived from an EMBL/GenBank/DDBJ whole genome shotgun (WGS) entry which is preliminary data.</text>
</comment>
<evidence type="ECO:0000313" key="17">
    <source>
        <dbReference type="EMBL" id="MER2291675.1"/>
    </source>
</evidence>
<feature type="site" description="Part of a proton relay during catalysis" evidence="12">
    <location>
        <position position="113"/>
    </location>
</feature>
<evidence type="ECO:0000256" key="6">
    <source>
        <dbReference type="ARBA" id="ARBA00022605"/>
    </source>
</evidence>
<evidence type="ECO:0000256" key="3">
    <source>
        <dbReference type="ARBA" id="ARBA00007592"/>
    </source>
</evidence>
<evidence type="ECO:0000256" key="10">
    <source>
        <dbReference type="ARBA" id="ARBA00023270"/>
    </source>
</evidence>
<keyword evidence="19" id="KW-1185">Reference proteome</keyword>
<evidence type="ECO:0000256" key="1">
    <source>
        <dbReference type="ARBA" id="ARBA00003294"/>
    </source>
</evidence>
<dbReference type="AlphaFoldDB" id="A0AAJ1WXD0"/>
<evidence type="ECO:0000256" key="15">
    <source>
        <dbReference type="PIRSR" id="PIRSR001365-2"/>
    </source>
</evidence>
<reference evidence="17" key="2">
    <citation type="submission" date="2024-06" db="EMBL/GenBank/DDBJ databases">
        <authorList>
            <person name="Campbell A.G."/>
        </authorList>
    </citation>
    <scope>NUCLEOTIDE SEQUENCE</scope>
    <source>
        <strain evidence="17">EM17</strain>
    </source>
</reference>
<dbReference type="PIRSF" id="PIRSF001365">
    <property type="entry name" value="DHDPS"/>
    <property type="match status" value="1"/>
</dbReference>
<keyword evidence="6 12" id="KW-0028">Amino-acid biosynthesis</keyword>
<gene>
    <name evidence="12 17" type="primary">dapA</name>
    <name evidence="17" type="ORF">ABS770_25800</name>
    <name evidence="16" type="ORF">QO001_002059</name>
</gene>
<evidence type="ECO:0000256" key="7">
    <source>
        <dbReference type="ARBA" id="ARBA00022915"/>
    </source>
</evidence>